<gene>
    <name evidence="1" type="ORF">GDO81_028399</name>
</gene>
<evidence type="ECO:0000313" key="2">
    <source>
        <dbReference type="Proteomes" id="UP000824782"/>
    </source>
</evidence>
<dbReference type="AlphaFoldDB" id="A0AAV6YD95"/>
<evidence type="ECO:0000313" key="1">
    <source>
        <dbReference type="EMBL" id="KAG8535509.1"/>
    </source>
</evidence>
<proteinExistence type="predicted"/>
<reference evidence="1" key="1">
    <citation type="thesis" date="2020" institute="ProQuest LLC" country="789 East Eisenhower Parkway, Ann Arbor, MI, USA">
        <title>Comparative Genomics and Chromosome Evolution.</title>
        <authorList>
            <person name="Mudd A.B."/>
        </authorList>
    </citation>
    <scope>NUCLEOTIDE SEQUENCE</scope>
    <source>
        <strain evidence="1">237g6f4</strain>
        <tissue evidence="1">Blood</tissue>
    </source>
</reference>
<comment type="caution">
    <text evidence="1">The sequence shown here is derived from an EMBL/GenBank/DDBJ whole genome shotgun (WGS) entry which is preliminary data.</text>
</comment>
<dbReference type="EMBL" id="WNYA01065080">
    <property type="protein sequence ID" value="KAG8535509.1"/>
    <property type="molecule type" value="Genomic_DNA"/>
</dbReference>
<protein>
    <submittedName>
        <fullName evidence="1">Uncharacterized protein</fullName>
    </submittedName>
</protein>
<accession>A0AAV6YD95</accession>
<name>A0AAV6YD95_ENGPU</name>
<dbReference type="Proteomes" id="UP000824782">
    <property type="component" value="Unassembled WGS sequence"/>
</dbReference>
<organism evidence="1 2">
    <name type="scientific">Engystomops pustulosus</name>
    <name type="common">Tungara frog</name>
    <name type="synonym">Physalaemus pustulosus</name>
    <dbReference type="NCBI Taxonomy" id="76066"/>
    <lineage>
        <taxon>Eukaryota</taxon>
        <taxon>Metazoa</taxon>
        <taxon>Chordata</taxon>
        <taxon>Craniata</taxon>
        <taxon>Vertebrata</taxon>
        <taxon>Euteleostomi</taxon>
        <taxon>Amphibia</taxon>
        <taxon>Batrachia</taxon>
        <taxon>Anura</taxon>
        <taxon>Neobatrachia</taxon>
        <taxon>Hyloidea</taxon>
        <taxon>Leptodactylidae</taxon>
        <taxon>Leiuperinae</taxon>
        <taxon>Engystomops</taxon>
    </lineage>
</organism>
<keyword evidence="2" id="KW-1185">Reference proteome</keyword>
<sequence length="110" mass="12075">MHMCVNVTYTHTYMHSTGIYVCELYKQILDTVQLTVIYEEGTQQSLDVPVHSLPLPLSLCPGSTSRLLVGGGGTSSPCCFLLPALHWDLLIEQRSSDRSTDILHPAVGCI</sequence>